<evidence type="ECO:0000313" key="9">
    <source>
        <dbReference type="EMBL" id="KAL3868864.1"/>
    </source>
</evidence>
<evidence type="ECO:0000256" key="3">
    <source>
        <dbReference type="ARBA" id="ARBA00022475"/>
    </source>
</evidence>
<evidence type="ECO:0000256" key="5">
    <source>
        <dbReference type="ARBA" id="ARBA00022989"/>
    </source>
</evidence>
<evidence type="ECO:0000256" key="2">
    <source>
        <dbReference type="ARBA" id="ARBA00008789"/>
    </source>
</evidence>
<gene>
    <name evidence="9" type="ORF">ACJMK2_041621</name>
</gene>
<comment type="similarity">
    <text evidence="2 7">Belongs to the XK family.</text>
</comment>
<dbReference type="GO" id="GO:0005886">
    <property type="term" value="C:plasma membrane"/>
    <property type="evidence" value="ECO:0007669"/>
    <property type="project" value="UniProtKB-SubCell"/>
</dbReference>
<evidence type="ECO:0000256" key="7">
    <source>
        <dbReference type="RuleBase" id="RU910716"/>
    </source>
</evidence>
<feature type="transmembrane region" description="Helical" evidence="7">
    <location>
        <begin position="33"/>
        <end position="57"/>
    </location>
</feature>
<name>A0ABD3W4R4_SINWO</name>
<keyword evidence="5 7" id="KW-1133">Transmembrane helix</keyword>
<keyword evidence="3" id="KW-1003">Cell membrane</keyword>
<comment type="caution">
    <text evidence="9">The sequence shown here is derived from an EMBL/GenBank/DDBJ whole genome shotgun (WGS) entry which is preliminary data.</text>
</comment>
<feature type="compositionally biased region" description="Basic residues" evidence="8">
    <location>
        <begin position="510"/>
        <end position="521"/>
    </location>
</feature>
<dbReference type="EMBL" id="JBJQND010000008">
    <property type="protein sequence ID" value="KAL3868864.1"/>
    <property type="molecule type" value="Genomic_DNA"/>
</dbReference>
<accession>A0ABD3W4R4</accession>
<evidence type="ECO:0000256" key="6">
    <source>
        <dbReference type="ARBA" id="ARBA00023136"/>
    </source>
</evidence>
<feature type="transmembrane region" description="Helical" evidence="7">
    <location>
        <begin position="177"/>
        <end position="199"/>
    </location>
</feature>
<feature type="compositionally biased region" description="Low complexity" evidence="8">
    <location>
        <begin position="382"/>
        <end position="394"/>
    </location>
</feature>
<keyword evidence="6 7" id="KW-0472">Membrane</keyword>
<feature type="transmembrane region" description="Helical" evidence="7">
    <location>
        <begin position="6"/>
        <end position="26"/>
    </location>
</feature>
<reference evidence="9 10" key="1">
    <citation type="submission" date="2024-11" db="EMBL/GenBank/DDBJ databases">
        <title>Chromosome-level genome assembly of the freshwater bivalve Anodonta woodiana.</title>
        <authorList>
            <person name="Chen X."/>
        </authorList>
    </citation>
    <scope>NUCLEOTIDE SEQUENCE [LARGE SCALE GENOMIC DNA]</scope>
    <source>
        <strain evidence="9">MN2024</strain>
        <tissue evidence="9">Gills</tissue>
    </source>
</reference>
<organism evidence="9 10">
    <name type="scientific">Sinanodonta woodiana</name>
    <name type="common">Chinese pond mussel</name>
    <name type="synonym">Anodonta woodiana</name>
    <dbReference type="NCBI Taxonomy" id="1069815"/>
    <lineage>
        <taxon>Eukaryota</taxon>
        <taxon>Metazoa</taxon>
        <taxon>Spiralia</taxon>
        <taxon>Lophotrochozoa</taxon>
        <taxon>Mollusca</taxon>
        <taxon>Bivalvia</taxon>
        <taxon>Autobranchia</taxon>
        <taxon>Heteroconchia</taxon>
        <taxon>Palaeoheterodonta</taxon>
        <taxon>Unionida</taxon>
        <taxon>Unionoidea</taxon>
        <taxon>Unionidae</taxon>
        <taxon>Unioninae</taxon>
        <taxon>Sinanodonta</taxon>
    </lineage>
</organism>
<dbReference type="Pfam" id="PF09815">
    <property type="entry name" value="XK-related"/>
    <property type="match status" value="1"/>
</dbReference>
<evidence type="ECO:0000313" key="10">
    <source>
        <dbReference type="Proteomes" id="UP001634394"/>
    </source>
</evidence>
<feature type="compositionally biased region" description="Low complexity" evidence="8">
    <location>
        <begin position="352"/>
        <end position="361"/>
    </location>
</feature>
<dbReference type="Proteomes" id="UP001634394">
    <property type="component" value="Unassembled WGS sequence"/>
</dbReference>
<feature type="region of interest" description="Disordered" evidence="8">
    <location>
        <begin position="727"/>
        <end position="783"/>
    </location>
</feature>
<comment type="subcellular location">
    <subcellularLocation>
        <location evidence="1">Cell membrane</location>
        <topology evidence="1">Multi-pass membrane protein</topology>
    </subcellularLocation>
    <subcellularLocation>
        <location evidence="7">Membrane</location>
        <topology evidence="7">Multi-pass membrane protein</topology>
    </subcellularLocation>
</comment>
<proteinExistence type="inferred from homology"/>
<protein>
    <recommendedName>
        <fullName evidence="7">XK-related protein</fullName>
    </recommendedName>
</protein>
<feature type="transmembrane region" description="Helical" evidence="7">
    <location>
        <begin position="133"/>
        <end position="156"/>
    </location>
</feature>
<dbReference type="PANTHER" id="PTHR16024:SF6">
    <property type="entry name" value="XK-RELATED PROTEIN"/>
    <property type="match status" value="1"/>
</dbReference>
<feature type="transmembrane region" description="Helical" evidence="7">
    <location>
        <begin position="264"/>
        <end position="283"/>
    </location>
</feature>
<dbReference type="PANTHER" id="PTHR16024">
    <property type="entry name" value="XK-RELATED PROTEIN"/>
    <property type="match status" value="1"/>
</dbReference>
<dbReference type="AlphaFoldDB" id="A0ABD3W4R4"/>
<feature type="region of interest" description="Disordered" evidence="8">
    <location>
        <begin position="352"/>
        <end position="444"/>
    </location>
</feature>
<dbReference type="InterPro" id="IPR050895">
    <property type="entry name" value="XK-related_scramblase"/>
</dbReference>
<evidence type="ECO:0000256" key="1">
    <source>
        <dbReference type="ARBA" id="ARBA00004651"/>
    </source>
</evidence>
<feature type="compositionally biased region" description="Polar residues" evidence="8">
    <location>
        <begin position="737"/>
        <end position="747"/>
    </location>
</feature>
<evidence type="ECO:0000256" key="4">
    <source>
        <dbReference type="ARBA" id="ARBA00022692"/>
    </source>
</evidence>
<keyword evidence="10" id="KW-1185">Reference proteome</keyword>
<feature type="region of interest" description="Disordered" evidence="8">
    <location>
        <begin position="505"/>
        <end position="527"/>
    </location>
</feature>
<keyword evidence="4 7" id="KW-0812">Transmembrane</keyword>
<dbReference type="InterPro" id="IPR018629">
    <property type="entry name" value="XK-rel"/>
</dbReference>
<feature type="compositionally biased region" description="Basic and acidic residues" evidence="8">
    <location>
        <begin position="362"/>
        <end position="378"/>
    </location>
</feature>
<feature type="transmembrane region" description="Helical" evidence="7">
    <location>
        <begin position="205"/>
        <end position="226"/>
    </location>
</feature>
<sequence>MGTLYMLIGSILFVVETALQISSIAQHRDLSEVLFILLLTIVVTPIILVNFISATLVTITQDFTDKTCGRTICIVFHSFQLGLVWRSLKLVILFEERDLVEYLNLKLIHTGFQSLPFAIVLTYSLLIHESDSALFIITIIFTMLSSAISLGTYFYGSSLYDSEDFEKTSIKLKRTSGILLLMTSTLLVLISRCSSIVLFTLAEPYWLALPLGIHYITYFLCTTLHLKCKGKLTCVKLLQRIYVSVINIFDLIDQGFKGVQCKFVLFYTAILLQNIVMCAIWLLNSDSGYVFKLGTITLVLMSFIVGMVTKLASCGCIHEDPSENLIENPDADAHIPIDGTIEISQANEQLHSISDLSSPSSDPRERLDIEIPRKDRLRTARRSNSSERSSASSSNRDRRVNVSQIVVSVHHDNQGYVEDIPPEPINSSSSSTSRKDSTVTDSNLNFRDLERRKRFYSKSKNVLKTTDSLGDIASSNSRNTNTITMSVKSYYNNSFEDPYRERFRLQQSRGRNHHKPSRRKEKSVARKPMSKIVYVNGSATQLYGSQLYPFQENVRQSSPLSEQQIQTARTSRSFHPWRGSISTTDYGSHSGYTTDISNSDYLSIYDGTMEDLSDWSESSETSGALTWPPSNAFNAGSMYSLPSDQVSTTENIIHWLSTLDKQDQDQEQNSAQEMSVQNGTDPLQKFRVDTKRRGRLKRLFTKPNGMFLKFCSLNYKHRQKTNNKNEPLEFPVARQPSHVQSDATSGDSIKRWSNHSDLSISNELEGEGGRIEAQTDFVQESVV</sequence>
<evidence type="ECO:0000256" key="8">
    <source>
        <dbReference type="SAM" id="MobiDB-lite"/>
    </source>
</evidence>